<protein>
    <submittedName>
        <fullName evidence="4">NAD(P)-binding protein</fullName>
    </submittedName>
</protein>
<feature type="domain" description="NmrA-like" evidence="3">
    <location>
        <begin position="5"/>
        <end position="237"/>
    </location>
</feature>
<dbReference type="PANTHER" id="PTHR47706">
    <property type="entry name" value="NMRA-LIKE FAMILY PROTEIN"/>
    <property type="match status" value="1"/>
</dbReference>
<dbReference type="CDD" id="cd05259">
    <property type="entry name" value="PCBER_SDR_a"/>
    <property type="match status" value="1"/>
</dbReference>
<dbReference type="Pfam" id="PF05368">
    <property type="entry name" value="NmrA"/>
    <property type="match status" value="1"/>
</dbReference>
<gene>
    <name evidence="4" type="ORF">CONLIGDRAFT_634494</name>
</gene>
<dbReference type="STRING" id="1408157.A0A1J7J4G2"/>
<name>A0A1J7J4G2_9PEZI</name>
<organism evidence="4 5">
    <name type="scientific">Coniochaeta ligniaria NRRL 30616</name>
    <dbReference type="NCBI Taxonomy" id="1408157"/>
    <lineage>
        <taxon>Eukaryota</taxon>
        <taxon>Fungi</taxon>
        <taxon>Dikarya</taxon>
        <taxon>Ascomycota</taxon>
        <taxon>Pezizomycotina</taxon>
        <taxon>Sordariomycetes</taxon>
        <taxon>Sordariomycetidae</taxon>
        <taxon>Coniochaetales</taxon>
        <taxon>Coniochaetaceae</taxon>
        <taxon>Coniochaeta</taxon>
    </lineage>
</organism>
<dbReference type="PANTHER" id="PTHR47706:SF10">
    <property type="entry name" value="NMRA-LIKE DOMAIN-CONTAINING PROTEIN"/>
    <property type="match status" value="1"/>
</dbReference>
<dbReference type="OrthoDB" id="9984533at2759"/>
<reference evidence="4 5" key="1">
    <citation type="submission" date="2016-10" db="EMBL/GenBank/DDBJ databases">
        <title>Draft genome sequence of Coniochaeta ligniaria NRRL30616, a lignocellulolytic fungus for bioabatement of inhibitors in plant biomass hydrolysates.</title>
        <authorList>
            <consortium name="DOE Joint Genome Institute"/>
            <person name="Jimenez D.J."/>
            <person name="Hector R.E."/>
            <person name="Riley R."/>
            <person name="Sun H."/>
            <person name="Grigoriev I.V."/>
            <person name="Van Elsas J.D."/>
            <person name="Nichols N.N."/>
        </authorList>
    </citation>
    <scope>NUCLEOTIDE SEQUENCE [LARGE SCALE GENOMIC DNA]</scope>
    <source>
        <strain evidence="4 5">NRRL 30616</strain>
    </source>
</reference>
<dbReference type="Proteomes" id="UP000182658">
    <property type="component" value="Unassembled WGS sequence"/>
</dbReference>
<evidence type="ECO:0000256" key="2">
    <source>
        <dbReference type="ARBA" id="ARBA00023002"/>
    </source>
</evidence>
<keyword evidence="2" id="KW-0560">Oxidoreductase</keyword>
<proteinExistence type="predicted"/>
<dbReference type="Gene3D" id="3.90.25.10">
    <property type="entry name" value="UDP-galactose 4-epimerase, domain 1"/>
    <property type="match status" value="1"/>
</dbReference>
<accession>A0A1J7J4G2</accession>
<dbReference type="SUPFAM" id="SSF51735">
    <property type="entry name" value="NAD(P)-binding Rossmann-fold domains"/>
    <property type="match status" value="1"/>
</dbReference>
<dbReference type="EMBL" id="KV875099">
    <property type="protein sequence ID" value="OIW28169.1"/>
    <property type="molecule type" value="Genomic_DNA"/>
</dbReference>
<evidence type="ECO:0000259" key="3">
    <source>
        <dbReference type="Pfam" id="PF05368"/>
    </source>
</evidence>
<dbReference type="InterPro" id="IPR036291">
    <property type="entry name" value="NAD(P)-bd_dom_sf"/>
</dbReference>
<dbReference type="InParanoid" id="A0A1J7J4G2"/>
<evidence type="ECO:0000313" key="4">
    <source>
        <dbReference type="EMBL" id="OIW28169.1"/>
    </source>
</evidence>
<evidence type="ECO:0000313" key="5">
    <source>
        <dbReference type="Proteomes" id="UP000182658"/>
    </source>
</evidence>
<keyword evidence="1" id="KW-0521">NADP</keyword>
<dbReference type="InterPro" id="IPR008030">
    <property type="entry name" value="NmrA-like"/>
</dbReference>
<dbReference type="GO" id="GO:0016491">
    <property type="term" value="F:oxidoreductase activity"/>
    <property type="evidence" value="ECO:0007669"/>
    <property type="project" value="UniProtKB-KW"/>
</dbReference>
<sequence length="299" mass="31775">MSPIKNVAIIGGSGNVGRPILEELVAAGFKVTALTRATSTSTFPESVTVKKVDFSSPESLKEAFAGQDAVVSAIATVAVDSQEPIIDAAIAAGVKRYIPSEFGVNTRLTPGTTIGKILAGKVAVVDYLKTKESPNFSWTGVSTGMFFDWGLKHITGIDFDKKTVRVVDSGNEKFQASNLHFVGKAVASILKHPEQTANKYLSVASFNVSVNEIIKTIEQLTGTTYAVDKVSSADLEKLGADKLAKGDYSAFGPLVTAWNYADGANKGLTPETSANELLGLKEEDLKETVKAWLVKEGKL</sequence>
<dbReference type="Gene3D" id="3.40.50.720">
    <property type="entry name" value="NAD(P)-binding Rossmann-like Domain"/>
    <property type="match status" value="1"/>
</dbReference>
<dbReference type="InterPro" id="IPR045312">
    <property type="entry name" value="PCBER-like"/>
</dbReference>
<dbReference type="AlphaFoldDB" id="A0A1J7J4G2"/>
<evidence type="ECO:0000256" key="1">
    <source>
        <dbReference type="ARBA" id="ARBA00022857"/>
    </source>
</evidence>
<dbReference type="InterPro" id="IPR051609">
    <property type="entry name" value="NmrA/Isoflavone_reductase-like"/>
</dbReference>
<keyword evidence="5" id="KW-1185">Reference proteome</keyword>